<dbReference type="Pfam" id="PF02607">
    <property type="entry name" value="B12-binding_2"/>
    <property type="match status" value="1"/>
</dbReference>
<evidence type="ECO:0000313" key="3">
    <source>
        <dbReference type="Proteomes" id="UP000233565"/>
    </source>
</evidence>
<dbReference type="Gene3D" id="3.40.50.280">
    <property type="entry name" value="Cobalamin-binding domain"/>
    <property type="match status" value="1"/>
</dbReference>
<feature type="domain" description="B12-binding" evidence="1">
    <location>
        <begin position="155"/>
        <end position="278"/>
    </location>
</feature>
<sequence>MTRCPWWPPGRTPGPSAWRRAAPCGSPLRTGRPWSRGWLSRAEPLTTLEEVPAGRSTHYRSPVDTTTKEELWAAVEAFDTDAAELAIAKLLWDIPLSGAVAGVVLPFLAEVGDRWEAGTLSVAHEHFVSDMLRRKLTALSSVPPQQVLDDAAARPPVVLLACPAGERHDMVLLCVALMLRERGVRVLFLGADTPIPAVASAARAARADAVVLAAVRPTAFTARATTLRRLAQDHALYVAGRGADEQTVAEIGATALPADPVRAVVFLVGALMELSGSW</sequence>
<organism evidence="2 3">
    <name type="scientific">Nocardioides alpinus</name>
    <dbReference type="NCBI Taxonomy" id="748909"/>
    <lineage>
        <taxon>Bacteria</taxon>
        <taxon>Bacillati</taxon>
        <taxon>Actinomycetota</taxon>
        <taxon>Actinomycetes</taxon>
        <taxon>Propionibacteriales</taxon>
        <taxon>Nocardioidaceae</taxon>
        <taxon>Nocardioides</taxon>
    </lineage>
</organism>
<protein>
    <recommendedName>
        <fullName evidence="1">B12-binding domain-containing protein</fullName>
    </recommendedName>
</protein>
<reference evidence="2 3" key="1">
    <citation type="submission" date="2017-12" db="EMBL/GenBank/DDBJ databases">
        <title>Pharmacopeia of the Arctic Ocean.</title>
        <authorList>
            <person name="Collins E."/>
            <person name="Ducluzeau A.-L."/>
        </authorList>
    </citation>
    <scope>NUCLEOTIDE SEQUENCE [LARGE SCALE GENOMIC DNA]</scope>
    <source>
        <strain evidence="2 3">DSM 23325</strain>
    </source>
</reference>
<dbReference type="EMBL" id="PJBV01000011">
    <property type="protein sequence ID" value="PKH43806.1"/>
    <property type="molecule type" value="Genomic_DNA"/>
</dbReference>
<keyword evidence="3" id="KW-1185">Reference proteome</keyword>
<dbReference type="InterPro" id="IPR036724">
    <property type="entry name" value="Cobalamin-bd_sf"/>
</dbReference>
<gene>
    <name evidence="2" type="ORF">CXG46_05020</name>
</gene>
<dbReference type="InterPro" id="IPR003759">
    <property type="entry name" value="Cbl-bd_cap"/>
</dbReference>
<proteinExistence type="predicted"/>
<dbReference type="InterPro" id="IPR036594">
    <property type="entry name" value="Meth_synthase_dom"/>
</dbReference>
<accession>A0ABX4R186</accession>
<comment type="caution">
    <text evidence="2">The sequence shown here is derived from an EMBL/GenBank/DDBJ whole genome shotgun (WGS) entry which is preliminary data.</text>
</comment>
<dbReference type="PROSITE" id="PS51332">
    <property type="entry name" value="B12_BINDING"/>
    <property type="match status" value="1"/>
</dbReference>
<dbReference type="InterPro" id="IPR006158">
    <property type="entry name" value="Cobalamin-bd"/>
</dbReference>
<dbReference type="SUPFAM" id="SSF52242">
    <property type="entry name" value="Cobalamin (vitamin B12)-binding domain"/>
    <property type="match status" value="1"/>
</dbReference>
<dbReference type="Proteomes" id="UP000233565">
    <property type="component" value="Unassembled WGS sequence"/>
</dbReference>
<evidence type="ECO:0000313" key="2">
    <source>
        <dbReference type="EMBL" id="PKH43806.1"/>
    </source>
</evidence>
<dbReference type="Gene3D" id="1.10.1240.10">
    <property type="entry name" value="Methionine synthase domain"/>
    <property type="match status" value="1"/>
</dbReference>
<name>A0ABX4R186_9ACTN</name>
<evidence type="ECO:0000259" key="1">
    <source>
        <dbReference type="PROSITE" id="PS51332"/>
    </source>
</evidence>
<dbReference type="Pfam" id="PF02310">
    <property type="entry name" value="B12-binding"/>
    <property type="match status" value="1"/>
</dbReference>